<reference evidence="1" key="1">
    <citation type="submission" date="2022-11" db="EMBL/GenBank/DDBJ databases">
        <authorList>
            <person name="Petersen C."/>
        </authorList>
    </citation>
    <scope>NUCLEOTIDE SEQUENCE</scope>
    <source>
        <strain evidence="1">IBT 19713</strain>
    </source>
</reference>
<evidence type="ECO:0000313" key="1">
    <source>
        <dbReference type="EMBL" id="KAJ5246497.1"/>
    </source>
</evidence>
<dbReference type="Proteomes" id="UP001150941">
    <property type="component" value="Unassembled WGS sequence"/>
</dbReference>
<proteinExistence type="predicted"/>
<reference evidence="1" key="2">
    <citation type="journal article" date="2023" name="IMA Fungus">
        <title>Comparative genomic study of the Penicillium genus elucidates a diverse pangenome and 15 lateral gene transfer events.</title>
        <authorList>
            <person name="Petersen C."/>
            <person name="Sorensen T."/>
            <person name="Nielsen M.R."/>
            <person name="Sondergaard T.E."/>
            <person name="Sorensen J.L."/>
            <person name="Fitzpatrick D.A."/>
            <person name="Frisvad J.C."/>
            <person name="Nielsen K.L."/>
        </authorList>
    </citation>
    <scope>NUCLEOTIDE SEQUENCE</scope>
    <source>
        <strain evidence="1">IBT 19713</strain>
    </source>
</reference>
<accession>A0A9W9PHZ8</accession>
<organism evidence="1 2">
    <name type="scientific">Penicillium chermesinum</name>
    <dbReference type="NCBI Taxonomy" id="63820"/>
    <lineage>
        <taxon>Eukaryota</taxon>
        <taxon>Fungi</taxon>
        <taxon>Dikarya</taxon>
        <taxon>Ascomycota</taxon>
        <taxon>Pezizomycotina</taxon>
        <taxon>Eurotiomycetes</taxon>
        <taxon>Eurotiomycetidae</taxon>
        <taxon>Eurotiales</taxon>
        <taxon>Aspergillaceae</taxon>
        <taxon>Penicillium</taxon>
    </lineage>
</organism>
<dbReference type="EMBL" id="JAPQKS010000002">
    <property type="protein sequence ID" value="KAJ5246497.1"/>
    <property type="molecule type" value="Genomic_DNA"/>
</dbReference>
<keyword evidence="2" id="KW-1185">Reference proteome</keyword>
<gene>
    <name evidence="1" type="ORF">N7468_001480</name>
</gene>
<comment type="caution">
    <text evidence="1">The sequence shown here is derived from an EMBL/GenBank/DDBJ whole genome shotgun (WGS) entry which is preliminary data.</text>
</comment>
<dbReference type="RefSeq" id="XP_058333918.1">
    <property type="nucleotide sequence ID" value="XM_058470777.1"/>
</dbReference>
<dbReference type="AlphaFoldDB" id="A0A9W9PHZ8"/>
<name>A0A9W9PHZ8_9EURO</name>
<sequence>MCSYQVLAEPNSVAPRDIWKPYFPFRTAERRSTLFIRSTYQGVVGTWGCRVLMPRDVQIGFRWEEAIMNTSTRREYSWANGELEAGALGRMGSMTGMLQQVKSH</sequence>
<dbReference type="GeneID" id="83198080"/>
<protein>
    <submittedName>
        <fullName evidence="1">Uncharacterized protein</fullName>
    </submittedName>
</protein>
<evidence type="ECO:0000313" key="2">
    <source>
        <dbReference type="Proteomes" id="UP001150941"/>
    </source>
</evidence>